<organism evidence="2 3">
    <name type="scientific">Listeria aquatica</name>
    <dbReference type="NCBI Taxonomy" id="1494960"/>
    <lineage>
        <taxon>Bacteria</taxon>
        <taxon>Bacillati</taxon>
        <taxon>Bacillota</taxon>
        <taxon>Bacilli</taxon>
        <taxon>Bacillales</taxon>
        <taxon>Listeriaceae</taxon>
        <taxon>Listeria</taxon>
    </lineage>
</organism>
<feature type="compositionally biased region" description="Basic and acidic residues" evidence="1">
    <location>
        <begin position="201"/>
        <end position="218"/>
    </location>
</feature>
<proteinExistence type="predicted"/>
<reference evidence="2 3" key="1">
    <citation type="submission" date="2020-03" db="EMBL/GenBank/DDBJ databases">
        <title>Soil Listeria distribution.</title>
        <authorList>
            <person name="Liao J."/>
            <person name="Wiedmann M."/>
        </authorList>
    </citation>
    <scope>NUCLEOTIDE SEQUENCE [LARGE SCALE GENOMIC DNA]</scope>
    <source>
        <strain evidence="2 3">FSL L7-1507</strain>
    </source>
</reference>
<accession>A0A841ZLN4</accession>
<gene>
    <name evidence="2" type="ORF">HB912_01655</name>
</gene>
<feature type="compositionally biased region" description="Basic and acidic residues" evidence="1">
    <location>
        <begin position="171"/>
        <end position="189"/>
    </location>
</feature>
<name>A0A841ZLN4_9LIST</name>
<sequence>MANLFDKLKQWNKDVSKKLDERTEKKRNSVSYYMDKTKAEMKEAERMVEKQRELKSLFYKEYKEMEIYVEKRRHQVEVANEAGETKLADFAQKEVTQYEEQLAATKEHYDQATTRLEELELQMHEMRLKWKNLKTQHLAEMAEKNAEETSQKMDKVIHDMSWGSVSDYHEAQKQRDLAEEANKKADMAKELSQSFDDLMDELEKKTTKSKEVIKEKTQDFTSMVDDLIEREKQNFKKKDRASMDEKLDQLEKEVGKKESDQIKDTDEINLDDEKKHEGEEPEQEQNKK</sequence>
<dbReference type="RefSeq" id="WP_185371927.1">
    <property type="nucleotide sequence ID" value="NZ_JAARRM010000001.1"/>
</dbReference>
<evidence type="ECO:0000256" key="1">
    <source>
        <dbReference type="SAM" id="MobiDB-lite"/>
    </source>
</evidence>
<evidence type="ECO:0000313" key="3">
    <source>
        <dbReference type="Proteomes" id="UP000559885"/>
    </source>
</evidence>
<dbReference type="Proteomes" id="UP000559885">
    <property type="component" value="Unassembled WGS sequence"/>
</dbReference>
<feature type="region of interest" description="Disordered" evidence="1">
    <location>
        <begin position="171"/>
        <end position="288"/>
    </location>
</feature>
<dbReference type="AlphaFoldDB" id="A0A841ZLN4"/>
<protein>
    <submittedName>
        <fullName evidence="2">PspA/IM30 family protein</fullName>
    </submittedName>
</protein>
<evidence type="ECO:0000313" key="2">
    <source>
        <dbReference type="EMBL" id="MBC1520348.1"/>
    </source>
</evidence>
<feature type="compositionally biased region" description="Basic and acidic residues" evidence="1">
    <location>
        <begin position="227"/>
        <end position="288"/>
    </location>
</feature>
<comment type="caution">
    <text evidence="2">The sequence shown here is derived from an EMBL/GenBank/DDBJ whole genome shotgun (WGS) entry which is preliminary data.</text>
</comment>
<dbReference type="EMBL" id="JAARRM010000001">
    <property type="protein sequence ID" value="MBC1520348.1"/>
    <property type="molecule type" value="Genomic_DNA"/>
</dbReference>